<dbReference type="OrthoDB" id="9802114at2"/>
<keyword evidence="1 2" id="KW-0129">CBS domain</keyword>
<dbReference type="RefSeq" id="WP_111370878.1">
    <property type="nucleotide sequence ID" value="NZ_CP029480.1"/>
</dbReference>
<dbReference type="AlphaFoldDB" id="A0A2Z4G9C3"/>
<organism evidence="4 5">
    <name type="scientific">Arcticibacterium luteifluviistationis</name>
    <dbReference type="NCBI Taxonomy" id="1784714"/>
    <lineage>
        <taxon>Bacteria</taxon>
        <taxon>Pseudomonadati</taxon>
        <taxon>Bacteroidota</taxon>
        <taxon>Cytophagia</taxon>
        <taxon>Cytophagales</taxon>
        <taxon>Leadbetterellaceae</taxon>
        <taxon>Arcticibacterium</taxon>
    </lineage>
</organism>
<dbReference type="PANTHER" id="PTHR43080">
    <property type="entry name" value="CBS DOMAIN-CONTAINING PROTEIN CBSX3, MITOCHONDRIAL"/>
    <property type="match status" value="1"/>
</dbReference>
<name>A0A2Z4G9C3_9BACT</name>
<protein>
    <submittedName>
        <fullName evidence="4">Histidine kinase</fullName>
    </submittedName>
</protein>
<dbReference type="EMBL" id="CP029480">
    <property type="protein sequence ID" value="AWV97776.1"/>
    <property type="molecule type" value="Genomic_DNA"/>
</dbReference>
<dbReference type="PANTHER" id="PTHR43080:SF2">
    <property type="entry name" value="CBS DOMAIN-CONTAINING PROTEIN"/>
    <property type="match status" value="1"/>
</dbReference>
<evidence type="ECO:0000256" key="1">
    <source>
        <dbReference type="ARBA" id="ARBA00023122"/>
    </source>
</evidence>
<keyword evidence="4" id="KW-0808">Transferase</keyword>
<gene>
    <name evidence="4" type="ORF">DJ013_06175</name>
</gene>
<dbReference type="InterPro" id="IPR051257">
    <property type="entry name" value="Diverse_CBS-Domain"/>
</dbReference>
<dbReference type="PROSITE" id="PS51371">
    <property type="entry name" value="CBS"/>
    <property type="match status" value="2"/>
</dbReference>
<dbReference type="Proteomes" id="UP000249873">
    <property type="component" value="Chromosome"/>
</dbReference>
<dbReference type="SMART" id="SM00116">
    <property type="entry name" value="CBS"/>
    <property type="match status" value="2"/>
</dbReference>
<evidence type="ECO:0000313" key="5">
    <source>
        <dbReference type="Proteomes" id="UP000249873"/>
    </source>
</evidence>
<dbReference type="InterPro" id="IPR000644">
    <property type="entry name" value="CBS_dom"/>
</dbReference>
<reference evidence="4 5" key="1">
    <citation type="submission" date="2018-05" db="EMBL/GenBank/DDBJ databases">
        <title>Complete genome sequence of Arcticibacterium luteifluviistationis SM1504T, a cytophagaceae bacterium isolated from Arctic surface seawater.</title>
        <authorList>
            <person name="Li Y."/>
            <person name="Qin Q.-L."/>
        </authorList>
    </citation>
    <scope>NUCLEOTIDE SEQUENCE [LARGE SCALE GENOMIC DNA]</scope>
    <source>
        <strain evidence="4 5">SM1504</strain>
    </source>
</reference>
<dbReference type="KEGG" id="als:DJ013_06175"/>
<dbReference type="SUPFAM" id="SSF54631">
    <property type="entry name" value="CBS-domain pair"/>
    <property type="match status" value="1"/>
</dbReference>
<evidence type="ECO:0000313" key="4">
    <source>
        <dbReference type="EMBL" id="AWV97776.1"/>
    </source>
</evidence>
<evidence type="ECO:0000259" key="3">
    <source>
        <dbReference type="PROSITE" id="PS51371"/>
    </source>
</evidence>
<accession>A0A2Z4G9C3</accession>
<keyword evidence="5" id="KW-1185">Reference proteome</keyword>
<feature type="domain" description="CBS" evidence="3">
    <location>
        <begin position="78"/>
        <end position="136"/>
    </location>
</feature>
<proteinExistence type="predicted"/>
<feature type="domain" description="CBS" evidence="3">
    <location>
        <begin position="13"/>
        <end position="69"/>
    </location>
</feature>
<dbReference type="CDD" id="cd04623">
    <property type="entry name" value="CBS_pair_bac_euk"/>
    <property type="match status" value="1"/>
</dbReference>
<dbReference type="Gene3D" id="3.10.580.10">
    <property type="entry name" value="CBS-domain"/>
    <property type="match status" value="1"/>
</dbReference>
<dbReference type="InterPro" id="IPR046342">
    <property type="entry name" value="CBS_dom_sf"/>
</dbReference>
<dbReference type="GO" id="GO:0016301">
    <property type="term" value="F:kinase activity"/>
    <property type="evidence" value="ECO:0007669"/>
    <property type="project" value="UniProtKB-KW"/>
</dbReference>
<sequence>MITKVKTLLEGKEIQEIVSVTPSTSVIEALAVLEKYRIGAVLVMEDNELKGIFSERDYARKGIIKGRKAKSTLMSEVMTANVITAKDSSDIRECMELMSTGHFRHLPVVTEDGKVVGVLSIGDIVNGLILEQRNHINFLENYISGSIAG</sequence>
<keyword evidence="4" id="KW-0418">Kinase</keyword>
<dbReference type="InterPro" id="IPR044725">
    <property type="entry name" value="CBSX3_CBS_dom"/>
</dbReference>
<evidence type="ECO:0000256" key="2">
    <source>
        <dbReference type="PROSITE-ProRule" id="PRU00703"/>
    </source>
</evidence>
<dbReference type="Pfam" id="PF00571">
    <property type="entry name" value="CBS"/>
    <property type="match status" value="2"/>
</dbReference>